<dbReference type="AlphaFoldDB" id="A0A2P2QVF4"/>
<dbReference type="EMBL" id="GGEC01090453">
    <property type="protein sequence ID" value="MBX70937.1"/>
    <property type="molecule type" value="Transcribed_RNA"/>
</dbReference>
<organism evidence="1">
    <name type="scientific">Rhizophora mucronata</name>
    <name type="common">Asiatic mangrove</name>
    <dbReference type="NCBI Taxonomy" id="61149"/>
    <lineage>
        <taxon>Eukaryota</taxon>
        <taxon>Viridiplantae</taxon>
        <taxon>Streptophyta</taxon>
        <taxon>Embryophyta</taxon>
        <taxon>Tracheophyta</taxon>
        <taxon>Spermatophyta</taxon>
        <taxon>Magnoliopsida</taxon>
        <taxon>eudicotyledons</taxon>
        <taxon>Gunneridae</taxon>
        <taxon>Pentapetalae</taxon>
        <taxon>rosids</taxon>
        <taxon>fabids</taxon>
        <taxon>Malpighiales</taxon>
        <taxon>Rhizophoraceae</taxon>
        <taxon>Rhizophora</taxon>
    </lineage>
</organism>
<sequence length="37" mass="4334">MKFPLFLQINLIRQLRILTSRTVSGIHGCFAVIYMRP</sequence>
<protein>
    <submittedName>
        <fullName evidence="1">Uncharacterized protein</fullName>
    </submittedName>
</protein>
<proteinExistence type="predicted"/>
<reference evidence="1" key="1">
    <citation type="submission" date="2018-02" db="EMBL/GenBank/DDBJ databases">
        <title>Rhizophora mucronata_Transcriptome.</title>
        <authorList>
            <person name="Meera S.P."/>
            <person name="Sreeshan A."/>
            <person name="Augustine A."/>
        </authorList>
    </citation>
    <scope>NUCLEOTIDE SEQUENCE</scope>
    <source>
        <tissue evidence="1">Leaf</tissue>
    </source>
</reference>
<evidence type="ECO:0000313" key="1">
    <source>
        <dbReference type="EMBL" id="MBX70937.1"/>
    </source>
</evidence>
<accession>A0A2P2QVF4</accession>
<name>A0A2P2QVF4_RHIMU</name>